<sequence>MSLNIHWHEGLFLQPHHLQRFQLGAIYQGQSDRRVARPHPYGIIEAKLSLDELANFRVRFDKLRVFMPGGLDLCFPENAELPSIDIKPLFAGSGSVFTIYLGVPVWREGRANAGGESPDEQPDAATKIIYRVREEKLADENTGDNAKPLLTRRYNARFVLDDDDKSDLELVPVLRLVRGVGEQLGQPKLDPEFVPPCLFITGSSALHNLIRDLVNQLEASRQELVIQLNRGGFAMDTLRGAQIEQILRFRTLNSFSARLSSLLAAANVEPFAWYLELRALHGELAALHPDKDDYESVPAYNHENLFNAFDQLSTKIRGLLRGVVTASFLKLEFKPADGALEAVFTEEQLTRPVDYFLGVKSKDDPRTIVALVEDGNRFKFMPKSLATRAVRGVELKEERFPPMQLPAVAGVTYFRLNRAESARVWQLLQTEKAAVIRWPDQEKSDFAVTLYMTLGD</sequence>
<comment type="caution">
    <text evidence="1">The sequence shown here is derived from an EMBL/GenBank/DDBJ whole genome shotgun (WGS) entry which is preliminary data.</text>
</comment>
<name>A0A178IKU6_9BACT</name>
<reference evidence="1 2" key="1">
    <citation type="submission" date="2016-01" db="EMBL/GenBank/DDBJ databases">
        <title>High potential of lignocellulose degradation of a new Verrucomicrobia species.</title>
        <authorList>
            <person name="Wang Y."/>
            <person name="Shi Y."/>
            <person name="Qiu Z."/>
            <person name="Liu S."/>
            <person name="Yang H."/>
        </authorList>
    </citation>
    <scope>NUCLEOTIDE SEQUENCE [LARGE SCALE GENOMIC DNA]</scope>
    <source>
        <strain evidence="1 2">TSB47</strain>
    </source>
</reference>
<accession>A0A178IKU6</accession>
<protein>
    <recommendedName>
        <fullName evidence="3">Type VI secretion protein</fullName>
    </recommendedName>
</protein>
<organism evidence="1 2">
    <name type="scientific">Termitidicoccus mucosus</name>
    <dbReference type="NCBI Taxonomy" id="1184151"/>
    <lineage>
        <taxon>Bacteria</taxon>
        <taxon>Pseudomonadati</taxon>
        <taxon>Verrucomicrobiota</taxon>
        <taxon>Opitutia</taxon>
        <taxon>Opitutales</taxon>
        <taxon>Opitutaceae</taxon>
        <taxon>Termitidicoccus</taxon>
    </lineage>
</organism>
<evidence type="ECO:0000313" key="2">
    <source>
        <dbReference type="Proteomes" id="UP000078486"/>
    </source>
</evidence>
<dbReference type="RefSeq" id="WP_068769560.1">
    <property type="nucleotide sequence ID" value="NZ_CP109796.1"/>
</dbReference>
<dbReference type="OrthoDB" id="9775333at2"/>
<evidence type="ECO:0008006" key="3">
    <source>
        <dbReference type="Google" id="ProtNLM"/>
    </source>
</evidence>
<dbReference type="PANTHER" id="PTHR35566">
    <property type="entry name" value="BLR3599 PROTEIN"/>
    <property type="match status" value="1"/>
</dbReference>
<evidence type="ECO:0000313" key="1">
    <source>
        <dbReference type="EMBL" id="OAM90484.1"/>
    </source>
</evidence>
<dbReference type="Pfam" id="PF05936">
    <property type="entry name" value="T6SS_VasE"/>
    <property type="match status" value="1"/>
</dbReference>
<dbReference type="STRING" id="1184151.AW736_07510"/>
<dbReference type="NCBIfam" id="TIGR03353">
    <property type="entry name" value="VI_chp_4"/>
    <property type="match status" value="1"/>
</dbReference>
<keyword evidence="2" id="KW-1185">Reference proteome</keyword>
<dbReference type="AlphaFoldDB" id="A0A178IKU6"/>
<dbReference type="EMBL" id="LRRQ01000056">
    <property type="protein sequence ID" value="OAM90484.1"/>
    <property type="molecule type" value="Genomic_DNA"/>
</dbReference>
<proteinExistence type="predicted"/>
<dbReference type="PANTHER" id="PTHR35566:SF1">
    <property type="entry name" value="TYPE VI SECRETION SYSTEM BASEPLATE COMPONENT TSSK1"/>
    <property type="match status" value="1"/>
</dbReference>
<dbReference type="Proteomes" id="UP000078486">
    <property type="component" value="Unassembled WGS sequence"/>
</dbReference>
<gene>
    <name evidence="1" type="ORF">AW736_07510</name>
</gene>
<dbReference type="InterPro" id="IPR010263">
    <property type="entry name" value="T6SS_TssK"/>
</dbReference>